<name>A0A0C9YBW7_9AGAR</name>
<feature type="signal peptide" evidence="1">
    <location>
        <begin position="1"/>
        <end position="20"/>
    </location>
</feature>
<organism evidence="2 3">
    <name type="scientific">Laccaria amethystina LaAM-08-1</name>
    <dbReference type="NCBI Taxonomy" id="1095629"/>
    <lineage>
        <taxon>Eukaryota</taxon>
        <taxon>Fungi</taxon>
        <taxon>Dikarya</taxon>
        <taxon>Basidiomycota</taxon>
        <taxon>Agaricomycotina</taxon>
        <taxon>Agaricomycetes</taxon>
        <taxon>Agaricomycetidae</taxon>
        <taxon>Agaricales</taxon>
        <taxon>Agaricineae</taxon>
        <taxon>Hydnangiaceae</taxon>
        <taxon>Laccaria</taxon>
    </lineage>
</organism>
<sequence>SIKAITIVKALLQAFLPIYAETNAEILKAKPAIVAIGYLQDVVDPLNSFVSAIEDTFKAFINYLPPNTEGASNLGSAIDFESNRITETYVDEF</sequence>
<dbReference type="OrthoDB" id="3101289at2759"/>
<reference evidence="3" key="2">
    <citation type="submission" date="2015-01" db="EMBL/GenBank/DDBJ databases">
        <title>Evolutionary Origins and Diversification of the Mycorrhizal Mutualists.</title>
        <authorList>
            <consortium name="DOE Joint Genome Institute"/>
            <consortium name="Mycorrhizal Genomics Consortium"/>
            <person name="Kohler A."/>
            <person name="Kuo A."/>
            <person name="Nagy L.G."/>
            <person name="Floudas D."/>
            <person name="Copeland A."/>
            <person name="Barry K.W."/>
            <person name="Cichocki N."/>
            <person name="Veneault-Fourrey C."/>
            <person name="LaButti K."/>
            <person name="Lindquist E.A."/>
            <person name="Lipzen A."/>
            <person name="Lundell T."/>
            <person name="Morin E."/>
            <person name="Murat C."/>
            <person name="Riley R."/>
            <person name="Ohm R."/>
            <person name="Sun H."/>
            <person name="Tunlid A."/>
            <person name="Henrissat B."/>
            <person name="Grigoriev I.V."/>
            <person name="Hibbett D.S."/>
            <person name="Martin F."/>
        </authorList>
    </citation>
    <scope>NUCLEOTIDE SEQUENCE [LARGE SCALE GENOMIC DNA]</scope>
    <source>
        <strain evidence="3">LaAM-08-1</strain>
    </source>
</reference>
<proteinExistence type="predicted"/>
<feature type="chain" id="PRO_5002206188" evidence="1">
    <location>
        <begin position="21"/>
        <end position="93"/>
    </location>
</feature>
<accession>A0A0C9YBW7</accession>
<protein>
    <submittedName>
        <fullName evidence="2">Uncharacterized protein</fullName>
    </submittedName>
</protein>
<evidence type="ECO:0000313" key="3">
    <source>
        <dbReference type="Proteomes" id="UP000054477"/>
    </source>
</evidence>
<reference evidence="2 3" key="1">
    <citation type="submission" date="2014-04" db="EMBL/GenBank/DDBJ databases">
        <authorList>
            <consortium name="DOE Joint Genome Institute"/>
            <person name="Kuo A."/>
            <person name="Kohler A."/>
            <person name="Nagy L.G."/>
            <person name="Floudas D."/>
            <person name="Copeland A."/>
            <person name="Barry K.W."/>
            <person name="Cichocki N."/>
            <person name="Veneault-Fourrey C."/>
            <person name="LaButti K."/>
            <person name="Lindquist E.A."/>
            <person name="Lipzen A."/>
            <person name="Lundell T."/>
            <person name="Morin E."/>
            <person name="Murat C."/>
            <person name="Sun H."/>
            <person name="Tunlid A."/>
            <person name="Henrissat B."/>
            <person name="Grigoriev I.V."/>
            <person name="Hibbett D.S."/>
            <person name="Martin F."/>
            <person name="Nordberg H.P."/>
            <person name="Cantor M.N."/>
            <person name="Hua S.X."/>
        </authorList>
    </citation>
    <scope>NUCLEOTIDE SEQUENCE [LARGE SCALE GENOMIC DNA]</scope>
    <source>
        <strain evidence="2 3">LaAM-08-1</strain>
    </source>
</reference>
<feature type="non-terminal residue" evidence="2">
    <location>
        <position position="1"/>
    </location>
</feature>
<dbReference type="EMBL" id="KN838545">
    <property type="protein sequence ID" value="KIK07797.1"/>
    <property type="molecule type" value="Genomic_DNA"/>
</dbReference>
<dbReference type="HOGENOM" id="CLU_2405339_0_0_1"/>
<keyword evidence="3" id="KW-1185">Reference proteome</keyword>
<evidence type="ECO:0000256" key="1">
    <source>
        <dbReference type="SAM" id="SignalP"/>
    </source>
</evidence>
<dbReference type="AlphaFoldDB" id="A0A0C9YBW7"/>
<evidence type="ECO:0000313" key="2">
    <source>
        <dbReference type="EMBL" id="KIK07797.1"/>
    </source>
</evidence>
<gene>
    <name evidence="2" type="ORF">K443DRAFT_86333</name>
</gene>
<dbReference type="Proteomes" id="UP000054477">
    <property type="component" value="Unassembled WGS sequence"/>
</dbReference>
<keyword evidence="1" id="KW-0732">Signal</keyword>